<dbReference type="InterPro" id="IPR011075">
    <property type="entry name" value="TetR_C"/>
</dbReference>
<dbReference type="Gene3D" id="1.10.357.10">
    <property type="entry name" value="Tetracycline Repressor, domain 2"/>
    <property type="match status" value="1"/>
</dbReference>
<organism evidence="4">
    <name type="scientific">Streptomyces sp. R39</name>
    <dbReference type="NCBI Taxonomy" id="3238631"/>
    <lineage>
        <taxon>Bacteria</taxon>
        <taxon>Bacillati</taxon>
        <taxon>Actinomycetota</taxon>
        <taxon>Actinomycetes</taxon>
        <taxon>Kitasatosporales</taxon>
        <taxon>Streptomycetaceae</taxon>
        <taxon>Streptomyces</taxon>
    </lineage>
</organism>
<accession>A0AB39QJ31</accession>
<protein>
    <submittedName>
        <fullName evidence="4">TetR-like C-terminal domain-containing protein</fullName>
    </submittedName>
</protein>
<reference evidence="4" key="1">
    <citation type="submission" date="2024-07" db="EMBL/GenBank/DDBJ databases">
        <authorList>
            <person name="Yu S.T."/>
        </authorList>
    </citation>
    <scope>NUCLEOTIDE SEQUENCE</scope>
    <source>
        <strain evidence="4">R39</strain>
    </source>
</reference>
<dbReference type="SUPFAM" id="SSF48498">
    <property type="entry name" value="Tetracyclin repressor-like, C-terminal domain"/>
    <property type="match status" value="1"/>
</dbReference>
<gene>
    <name evidence="4" type="ORF">AB5J52_09240</name>
</gene>
<evidence type="ECO:0000259" key="3">
    <source>
        <dbReference type="Pfam" id="PF16859"/>
    </source>
</evidence>
<dbReference type="RefSeq" id="WP_369221850.1">
    <property type="nucleotide sequence ID" value="NZ_CP163441.1"/>
</dbReference>
<dbReference type="AlphaFoldDB" id="A0AB39QJ31"/>
<sequence length="79" mass="8934">MDAAFESPFRAWVESRRGVVLRILLRARERGEIRPGVDLDLAVDQIFGVFWYRLLVGHLPLDPETAAGHMDQLLCGLTT</sequence>
<dbReference type="EMBL" id="CP163441">
    <property type="protein sequence ID" value="XDQ42419.1"/>
    <property type="molecule type" value="Genomic_DNA"/>
</dbReference>
<keyword evidence="1" id="KW-0805">Transcription regulation</keyword>
<proteinExistence type="predicted"/>
<evidence type="ECO:0000256" key="1">
    <source>
        <dbReference type="ARBA" id="ARBA00023015"/>
    </source>
</evidence>
<dbReference type="InterPro" id="IPR036271">
    <property type="entry name" value="Tet_transcr_reg_TetR-rel_C_sf"/>
</dbReference>
<keyword evidence="2" id="KW-0804">Transcription</keyword>
<name>A0AB39QJ31_9ACTN</name>
<feature type="domain" description="Tetracyclin repressor-like C-terminal" evidence="3">
    <location>
        <begin position="2"/>
        <end position="72"/>
    </location>
</feature>
<evidence type="ECO:0000313" key="4">
    <source>
        <dbReference type="EMBL" id="XDQ42419.1"/>
    </source>
</evidence>
<evidence type="ECO:0000256" key="2">
    <source>
        <dbReference type="ARBA" id="ARBA00023163"/>
    </source>
</evidence>
<dbReference type="Pfam" id="PF16859">
    <property type="entry name" value="TetR_C_11"/>
    <property type="match status" value="1"/>
</dbReference>